<evidence type="ECO:0000256" key="1">
    <source>
        <dbReference type="ARBA" id="ARBA00010923"/>
    </source>
</evidence>
<dbReference type="PANTHER" id="PTHR30408:SF12">
    <property type="entry name" value="TYPE I RESTRICTION ENZYME MJAVIII SPECIFICITY SUBUNIT"/>
    <property type="match status" value="1"/>
</dbReference>
<sequence length="407" mass="46761">MKVIQEKIDLNHLDKTNWPTYRFDEIAGKISETVKPEEAEVDIYVGLEHLDGEDIHIRRKGVPDDVKGSKLRCYPGDIIFGKRRAYQRKAAIVDFDGICSAHAFVFRANPDVIDPKLFPFFLHSDQFMHRMVDISVGGLSPTINWGDLKSQEFLLPPKDQQAQLAQLLWAMDEVIERENALLNRVKQSYETLINQFMIHGNYVDGQLIKTKCGLLDSRIETYKLKDCLLAKPMYGANASSKPYELDSPRYIRITDIDDEGNLIKEDKVTIDSSDYEQYVLSDNDFLFARTGNTVGKTLLYKNEMGNAVFAGYLIKFDINEELLNPKFLFYFTKSLKYESFKRKMIKVGAQPNINSEEYQSMVLPKFSIEVQNELCKKLDDLKSNIDLVKVKISSSQSLQKSLINQVF</sequence>
<dbReference type="InterPro" id="IPR000055">
    <property type="entry name" value="Restrct_endonuc_typeI_TRD"/>
</dbReference>
<dbReference type="EMBL" id="JBHUHU010000003">
    <property type="protein sequence ID" value="MFD2100652.1"/>
    <property type="molecule type" value="Genomic_DNA"/>
</dbReference>
<comment type="caution">
    <text evidence="5">The sequence shown here is derived from an EMBL/GenBank/DDBJ whole genome shotgun (WGS) entry which is preliminary data.</text>
</comment>
<gene>
    <name evidence="5" type="ORF">ACFSJE_12755</name>
</gene>
<keyword evidence="5" id="KW-0378">Hydrolase</keyword>
<keyword evidence="5" id="KW-0540">Nuclease</keyword>
<dbReference type="CDD" id="cd17521">
    <property type="entry name" value="RMtype1_S_Sau13435ORF2165P_TRD2-CR2_like"/>
    <property type="match status" value="1"/>
</dbReference>
<comment type="similarity">
    <text evidence="1">Belongs to the type-I restriction system S methylase family.</text>
</comment>
<dbReference type="SUPFAM" id="SSF116734">
    <property type="entry name" value="DNA methylase specificity domain"/>
    <property type="match status" value="2"/>
</dbReference>
<dbReference type="Proteomes" id="UP001597342">
    <property type="component" value="Unassembled WGS sequence"/>
</dbReference>
<proteinExistence type="inferred from homology"/>
<protein>
    <submittedName>
        <fullName evidence="5">Restriction endonuclease subunit S</fullName>
        <ecNumber evidence="5">3.1.21.-</ecNumber>
    </submittedName>
</protein>
<reference evidence="6" key="1">
    <citation type="journal article" date="2019" name="Int. J. Syst. Evol. Microbiol.">
        <title>The Global Catalogue of Microorganisms (GCM) 10K type strain sequencing project: providing services to taxonomists for standard genome sequencing and annotation.</title>
        <authorList>
            <consortium name="The Broad Institute Genomics Platform"/>
            <consortium name="The Broad Institute Genome Sequencing Center for Infectious Disease"/>
            <person name="Wu L."/>
            <person name="Ma J."/>
        </authorList>
    </citation>
    <scope>NUCLEOTIDE SEQUENCE [LARGE SCALE GENOMIC DNA]</scope>
    <source>
        <strain evidence="6">JCM 3389</strain>
    </source>
</reference>
<organism evidence="5 6">
    <name type="scientific">Flagellimonas iocasae</name>
    <dbReference type="NCBI Taxonomy" id="2055905"/>
    <lineage>
        <taxon>Bacteria</taxon>
        <taxon>Pseudomonadati</taxon>
        <taxon>Bacteroidota</taxon>
        <taxon>Flavobacteriia</taxon>
        <taxon>Flavobacteriales</taxon>
        <taxon>Flavobacteriaceae</taxon>
        <taxon>Flagellimonas</taxon>
    </lineage>
</organism>
<dbReference type="GO" id="GO:0016787">
    <property type="term" value="F:hydrolase activity"/>
    <property type="evidence" value="ECO:0007669"/>
    <property type="project" value="UniProtKB-KW"/>
</dbReference>
<keyword evidence="3" id="KW-0238">DNA-binding</keyword>
<dbReference type="PANTHER" id="PTHR30408">
    <property type="entry name" value="TYPE-1 RESTRICTION ENZYME ECOKI SPECIFICITY PROTEIN"/>
    <property type="match status" value="1"/>
</dbReference>
<feature type="domain" description="Type I restriction modification DNA specificity" evidence="4">
    <location>
        <begin position="250"/>
        <end position="392"/>
    </location>
</feature>
<accession>A0ABW4Y039</accession>
<dbReference type="EC" id="3.1.21.-" evidence="5"/>
<dbReference type="Pfam" id="PF01420">
    <property type="entry name" value="Methylase_S"/>
    <property type="match status" value="2"/>
</dbReference>
<evidence type="ECO:0000259" key="4">
    <source>
        <dbReference type="Pfam" id="PF01420"/>
    </source>
</evidence>
<evidence type="ECO:0000313" key="5">
    <source>
        <dbReference type="EMBL" id="MFD2100652.1"/>
    </source>
</evidence>
<name>A0ABW4Y039_9FLAO</name>
<dbReference type="Gene3D" id="3.90.220.20">
    <property type="entry name" value="DNA methylase specificity domains"/>
    <property type="match status" value="2"/>
</dbReference>
<evidence type="ECO:0000256" key="2">
    <source>
        <dbReference type="ARBA" id="ARBA00022747"/>
    </source>
</evidence>
<keyword evidence="2" id="KW-0680">Restriction system</keyword>
<dbReference type="GO" id="GO:0004519">
    <property type="term" value="F:endonuclease activity"/>
    <property type="evidence" value="ECO:0007669"/>
    <property type="project" value="UniProtKB-KW"/>
</dbReference>
<keyword evidence="5" id="KW-0255">Endonuclease</keyword>
<dbReference type="InterPro" id="IPR052021">
    <property type="entry name" value="Type-I_RS_S_subunit"/>
</dbReference>
<feature type="domain" description="Type I restriction modification DNA specificity" evidence="4">
    <location>
        <begin position="37"/>
        <end position="187"/>
    </location>
</feature>
<evidence type="ECO:0000313" key="6">
    <source>
        <dbReference type="Proteomes" id="UP001597342"/>
    </source>
</evidence>
<dbReference type="InterPro" id="IPR044946">
    <property type="entry name" value="Restrct_endonuc_typeI_TRD_sf"/>
</dbReference>
<dbReference type="RefSeq" id="WP_379831355.1">
    <property type="nucleotide sequence ID" value="NZ_JBHUHU010000003.1"/>
</dbReference>
<keyword evidence="6" id="KW-1185">Reference proteome</keyword>
<evidence type="ECO:0000256" key="3">
    <source>
        <dbReference type="ARBA" id="ARBA00023125"/>
    </source>
</evidence>